<keyword evidence="2" id="KW-1185">Reference proteome</keyword>
<gene>
    <name evidence="1" type="ORF">EBB54_12400</name>
</gene>
<evidence type="ECO:0000313" key="1">
    <source>
        <dbReference type="EMBL" id="RRK32081.1"/>
    </source>
</evidence>
<evidence type="ECO:0008006" key="3">
    <source>
        <dbReference type="Google" id="ProtNLM"/>
    </source>
</evidence>
<dbReference type="RefSeq" id="WP_016294822.1">
    <property type="nucleotide sequence ID" value="NZ_RHJS01000002.1"/>
</dbReference>
<dbReference type="AlphaFoldDB" id="A0A3R8JNS5"/>
<comment type="caution">
    <text evidence="1">The sequence shown here is derived from an EMBL/GenBank/DDBJ whole genome shotgun (WGS) entry which is preliminary data.</text>
</comment>
<name>A0A3R8JNS5_9FIRM</name>
<evidence type="ECO:0000313" key="2">
    <source>
        <dbReference type="Proteomes" id="UP000274920"/>
    </source>
</evidence>
<sequence length="314" mass="35579">MDTEIKNAVSATDQDAQYDDKAKRLLGNKIILAHILVKTVDEFRGMNPKDVVSYIEGEPFISMVPVEPGLTNLEKEENGQRIVGMNTENAEINEGLVRFDIIFYVRMKDGISQVIVNVEAQKDEPTGYHILNRAVFYVSRLVSSQKERDFVKTNYNDIRRVFSIWVCLGMDESSMAYVHLAKDDLLGSYPWKGGLDLLNIVLIGISNEPPEHDEKYELHRLLSTILSMELSVDEKLGIMETEYSIHVDEKIREDVSAMCNLSQGIKEKATDNAIMGVIINMYENNFTIDQIALATKKSVEEVKAIIEKRMPVLA</sequence>
<organism evidence="1 2">
    <name type="scientific">Schaedlerella arabinosiphila</name>
    <dbReference type="NCBI Taxonomy" id="2044587"/>
    <lineage>
        <taxon>Bacteria</taxon>
        <taxon>Bacillati</taxon>
        <taxon>Bacillota</taxon>
        <taxon>Clostridia</taxon>
        <taxon>Lachnospirales</taxon>
        <taxon>Lachnospiraceae</taxon>
        <taxon>Schaedlerella</taxon>
    </lineage>
</organism>
<accession>A0A3R8JNS5</accession>
<dbReference type="EMBL" id="RHJS01000002">
    <property type="protein sequence ID" value="RRK32081.1"/>
    <property type="molecule type" value="Genomic_DNA"/>
</dbReference>
<reference evidence="1" key="1">
    <citation type="submission" date="2018-10" db="EMBL/GenBank/DDBJ databases">
        <title>Schaedlerella arabinophila gen. nov. sp. nov., isolated from the mouse intestinal tract and comparative analysis with the genome of the closely related altered Schaedler flora strain ASF502.</title>
        <authorList>
            <person name="Miyake S."/>
            <person name="Soh M."/>
            <person name="Seedorf H."/>
        </authorList>
    </citation>
    <scope>NUCLEOTIDE SEQUENCE [LARGE SCALE GENOMIC DNA]</scope>
    <source>
        <strain evidence="1">DSM 106076</strain>
    </source>
</reference>
<dbReference type="Proteomes" id="UP000274920">
    <property type="component" value="Unassembled WGS sequence"/>
</dbReference>
<protein>
    <recommendedName>
        <fullName evidence="3">PD-(D/E)XK nuclease family transposase</fullName>
    </recommendedName>
</protein>
<proteinExistence type="predicted"/>